<evidence type="ECO:0000256" key="3">
    <source>
        <dbReference type="SAM" id="SignalP"/>
    </source>
</evidence>
<evidence type="ECO:0000256" key="2">
    <source>
        <dbReference type="SAM" id="MobiDB-lite"/>
    </source>
</evidence>
<accession>A0ABM5N617</accession>
<protein>
    <submittedName>
        <fullName evidence="4">Uncharacterized protein</fullName>
    </submittedName>
</protein>
<feature type="compositionally biased region" description="Basic and acidic residues" evidence="2">
    <location>
        <begin position="111"/>
        <end position="127"/>
    </location>
</feature>
<dbReference type="RefSeq" id="WP_015030549.1">
    <property type="nucleotide sequence ID" value="NC_018748.1"/>
</dbReference>
<organism evidence="4 5">
    <name type="scientific">Emticicia oligotrophica (strain DSM 17448 / CIP 109782 / MTCC 6937 / GPTSA100-15)</name>
    <dbReference type="NCBI Taxonomy" id="929562"/>
    <lineage>
        <taxon>Bacteria</taxon>
        <taxon>Pseudomonadati</taxon>
        <taxon>Bacteroidota</taxon>
        <taxon>Cytophagia</taxon>
        <taxon>Cytophagales</taxon>
        <taxon>Leadbetterellaceae</taxon>
        <taxon>Emticicia</taxon>
    </lineage>
</organism>
<sequence>MKTKFFLSLLAVVLSLSTYAQQPRPHLQGGGMYLTADERAEIRSKRMQKSLNLNEEQYKKVLEINLEQEKKNEELRKAHQAEMNARREKMKAEHEALIKKFESVLTPEQMKTLKENQEKRREDWQERRGRRKGRR</sequence>
<keyword evidence="3" id="KW-0732">Signal</keyword>
<evidence type="ECO:0000313" key="4">
    <source>
        <dbReference type="EMBL" id="AFK04861.1"/>
    </source>
</evidence>
<dbReference type="Proteomes" id="UP000002875">
    <property type="component" value="Chromosome"/>
</dbReference>
<feature type="region of interest" description="Disordered" evidence="2">
    <location>
        <begin position="107"/>
        <end position="135"/>
    </location>
</feature>
<feature type="chain" id="PRO_5046610884" evidence="3">
    <location>
        <begin position="21"/>
        <end position="135"/>
    </location>
</feature>
<name>A0ABM5N617_EMTOG</name>
<feature type="signal peptide" evidence="3">
    <location>
        <begin position="1"/>
        <end position="20"/>
    </location>
</feature>
<proteinExistence type="predicted"/>
<reference evidence="4 5" key="1">
    <citation type="submission" date="2011-07" db="EMBL/GenBank/DDBJ databases">
        <title>The complete genome of chromosome of Emticicia oligotrophica DSM 17448.</title>
        <authorList>
            <consortium name="US DOE Joint Genome Institute (JGI-PGF)"/>
            <person name="Lucas S."/>
            <person name="Han J."/>
            <person name="Lapidus A."/>
            <person name="Bruce D."/>
            <person name="Goodwin L."/>
            <person name="Pitluck S."/>
            <person name="Peters L."/>
            <person name="Kyrpides N."/>
            <person name="Mavromatis K."/>
            <person name="Ivanova N."/>
            <person name="Ovchinnikova G."/>
            <person name="Teshima H."/>
            <person name="Detter J.C."/>
            <person name="Tapia R."/>
            <person name="Han C."/>
            <person name="Land M."/>
            <person name="Hauser L."/>
            <person name="Markowitz V."/>
            <person name="Cheng J.-F."/>
            <person name="Hugenholtz P."/>
            <person name="Woyke T."/>
            <person name="Wu D."/>
            <person name="Tindall B."/>
            <person name="Pomrenke H."/>
            <person name="Brambilla E."/>
            <person name="Klenk H.-P."/>
            <person name="Eisen J.A."/>
        </authorList>
    </citation>
    <scope>NUCLEOTIDE SEQUENCE [LARGE SCALE GENOMIC DNA]</scope>
    <source>
        <strain evidence="4 5">DSM 17448</strain>
    </source>
</reference>
<keyword evidence="5" id="KW-1185">Reference proteome</keyword>
<evidence type="ECO:0000313" key="5">
    <source>
        <dbReference type="Proteomes" id="UP000002875"/>
    </source>
</evidence>
<dbReference type="EMBL" id="CP002961">
    <property type="protein sequence ID" value="AFK04861.1"/>
    <property type="molecule type" value="Genomic_DNA"/>
</dbReference>
<gene>
    <name evidence="4" type="ordered locus">Emtol_3735</name>
</gene>
<feature type="coiled-coil region" evidence="1">
    <location>
        <begin position="58"/>
        <end position="100"/>
    </location>
</feature>
<keyword evidence="1" id="KW-0175">Coiled coil</keyword>
<evidence type="ECO:0000256" key="1">
    <source>
        <dbReference type="SAM" id="Coils"/>
    </source>
</evidence>